<evidence type="ECO:0000256" key="2">
    <source>
        <dbReference type="ARBA" id="ARBA00011985"/>
    </source>
</evidence>
<evidence type="ECO:0000256" key="3">
    <source>
        <dbReference type="ARBA" id="ARBA00031983"/>
    </source>
</evidence>
<dbReference type="Pfam" id="PF03641">
    <property type="entry name" value="Lysine_decarbox"/>
    <property type="match status" value="1"/>
</dbReference>
<dbReference type="SUPFAM" id="SSF102405">
    <property type="entry name" value="MCP/YpsA-like"/>
    <property type="match status" value="1"/>
</dbReference>
<gene>
    <name evidence="4" type="ORF">DB43_HL00120</name>
</gene>
<dbReference type="GO" id="GO:0008714">
    <property type="term" value="F:AMP nucleosidase activity"/>
    <property type="evidence" value="ECO:0007669"/>
    <property type="project" value="UniProtKB-EC"/>
</dbReference>
<organism evidence="4 5">
    <name type="scientific">Parachlamydia acanthamoebae</name>
    <dbReference type="NCBI Taxonomy" id="83552"/>
    <lineage>
        <taxon>Bacteria</taxon>
        <taxon>Pseudomonadati</taxon>
        <taxon>Chlamydiota</taxon>
        <taxon>Chlamydiia</taxon>
        <taxon>Parachlamydiales</taxon>
        <taxon>Parachlamydiaceae</taxon>
        <taxon>Parachlamydia</taxon>
    </lineage>
</organism>
<proteinExistence type="predicted"/>
<dbReference type="EMBL" id="JSAM01000107">
    <property type="protein sequence ID" value="KIA76703.1"/>
    <property type="molecule type" value="Genomic_DNA"/>
</dbReference>
<evidence type="ECO:0000313" key="4">
    <source>
        <dbReference type="EMBL" id="KIA76703.1"/>
    </source>
</evidence>
<evidence type="ECO:0000256" key="1">
    <source>
        <dbReference type="ARBA" id="ARBA00000274"/>
    </source>
</evidence>
<accession>A0A0C1E9D5</accession>
<dbReference type="Proteomes" id="UP000031307">
    <property type="component" value="Unassembled WGS sequence"/>
</dbReference>
<protein>
    <recommendedName>
        <fullName evidence="3">AMP nucleosidase</fullName>
        <ecNumber evidence="2">3.2.2.4</ecNumber>
    </recommendedName>
    <alternativeName>
        <fullName evidence="3">AMP nucleosidase</fullName>
    </alternativeName>
</protein>
<dbReference type="PANTHER" id="PTHR43393:SF2">
    <property type="entry name" value="CYTOKININ RIBOSIDE 5'-MONOPHOSPHATE PHOSPHORIBOHYDROLASE"/>
    <property type="match status" value="1"/>
</dbReference>
<dbReference type="InterPro" id="IPR031100">
    <property type="entry name" value="LOG_fam"/>
</dbReference>
<dbReference type="AlphaFoldDB" id="A0A0C1E9D5"/>
<comment type="catalytic activity">
    <reaction evidence="1">
        <text>AMP + H2O = D-ribose 5-phosphate + adenine</text>
        <dbReference type="Rhea" id="RHEA:20129"/>
        <dbReference type="ChEBI" id="CHEBI:15377"/>
        <dbReference type="ChEBI" id="CHEBI:16708"/>
        <dbReference type="ChEBI" id="CHEBI:78346"/>
        <dbReference type="ChEBI" id="CHEBI:456215"/>
        <dbReference type="EC" id="3.2.2.4"/>
    </reaction>
</comment>
<name>A0A0C1E9D5_9BACT</name>
<dbReference type="EC" id="3.2.2.4" evidence="2"/>
<dbReference type="Gene3D" id="3.40.50.450">
    <property type="match status" value="1"/>
</dbReference>
<dbReference type="GO" id="GO:0005829">
    <property type="term" value="C:cytosol"/>
    <property type="evidence" value="ECO:0007669"/>
    <property type="project" value="TreeGrafter"/>
</dbReference>
<dbReference type="PATRIC" id="fig|83552.4.peg.2165"/>
<dbReference type="InterPro" id="IPR052341">
    <property type="entry name" value="LOG_family_nucleotidases"/>
</dbReference>
<comment type="caution">
    <text evidence="4">The sequence shown here is derived from an EMBL/GenBank/DDBJ whole genome shotgun (WGS) entry which is preliminary data.</text>
</comment>
<sequence length="344" mass="39600">MRYMAKIDVNSPEILEEINHLLKLCDVDPETLDSSLIIQQIQNSLKLLHEGFDRGKLKLITRTFKEMRYAYRVFNQYPGKRRISIFGSARTPETNPNYQAAKAFSSELSKQGWMCMTGAANGIMKAGLEGAERGSSFGLSIQLPFESGANSVIEGDPKLISFRYFFTRKLMFMSHSDALSAFPGGFGTLDELFECLTLIQTGKANIIPIVLIEAPGGEYWKFWEFYVRDHLLEPHLISQEDMHLYFITTSVDDAVAHVLQFYKRYHSSRYVQDFFVIRMLTPISEEYVEELNKKFSALVQSGKIEQRGPFPEEDEFLDLPRIVFHHTRRDMGMVRALIDKINLF</sequence>
<dbReference type="PANTHER" id="PTHR43393">
    <property type="entry name" value="CYTOKININ RIBOSIDE 5'-MONOPHOSPHATE PHOSPHORIBOHYDROLASE"/>
    <property type="match status" value="1"/>
</dbReference>
<reference evidence="4 5" key="1">
    <citation type="journal article" date="2014" name="Mol. Biol. Evol.">
        <title>Massive expansion of Ubiquitination-related gene families within the Chlamydiae.</title>
        <authorList>
            <person name="Domman D."/>
            <person name="Collingro A."/>
            <person name="Lagkouvardos I."/>
            <person name="Gehre L."/>
            <person name="Weinmaier T."/>
            <person name="Rattei T."/>
            <person name="Subtil A."/>
            <person name="Horn M."/>
        </authorList>
    </citation>
    <scope>NUCLEOTIDE SEQUENCE [LARGE SCALE GENOMIC DNA]</scope>
    <source>
        <strain evidence="4 5">OEW1</strain>
    </source>
</reference>
<evidence type="ECO:0000313" key="5">
    <source>
        <dbReference type="Proteomes" id="UP000031307"/>
    </source>
</evidence>